<dbReference type="Proteomes" id="UP000022910">
    <property type="component" value="Unassembled WGS sequence"/>
</dbReference>
<dbReference type="STRING" id="1432141.A0A015K7Z0"/>
<sequence>MQDLLNVLNNANNNDKQNNNLQTHASSTETHDLSFYNLSPEIISLPIPKQSGKYNLQKALGLKNQKQRWLGYLETMRDCILEKGVTFDVSYREQKAQITNGIVRAFKKKAPDFPPTRADWTIKELLINNFQRSRYFKKKRDNKNAKVVDGNRNSNEENNENHDSEIEETNNSEDRGEHDSISEPVQDSTRRSEKAKQTTAVQKKVVKQKRTNKRS</sequence>
<gene>
    <name evidence="2" type="ORF">RirG_224210</name>
</gene>
<evidence type="ECO:0000256" key="1">
    <source>
        <dbReference type="SAM" id="MobiDB-lite"/>
    </source>
</evidence>
<feature type="compositionally biased region" description="Basic residues" evidence="1">
    <location>
        <begin position="204"/>
        <end position="215"/>
    </location>
</feature>
<dbReference type="EMBL" id="JEMT01028122">
    <property type="protein sequence ID" value="EXX55581.1"/>
    <property type="molecule type" value="Genomic_DNA"/>
</dbReference>
<feature type="region of interest" description="Disordered" evidence="1">
    <location>
        <begin position="138"/>
        <end position="215"/>
    </location>
</feature>
<name>A0A015K7Z0_RHIIW</name>
<organism evidence="2 3">
    <name type="scientific">Rhizophagus irregularis (strain DAOM 197198w)</name>
    <name type="common">Glomus intraradices</name>
    <dbReference type="NCBI Taxonomy" id="1432141"/>
    <lineage>
        <taxon>Eukaryota</taxon>
        <taxon>Fungi</taxon>
        <taxon>Fungi incertae sedis</taxon>
        <taxon>Mucoromycota</taxon>
        <taxon>Glomeromycotina</taxon>
        <taxon>Glomeromycetes</taxon>
        <taxon>Glomerales</taxon>
        <taxon>Glomeraceae</taxon>
        <taxon>Rhizophagus</taxon>
    </lineage>
</organism>
<evidence type="ECO:0000313" key="2">
    <source>
        <dbReference type="EMBL" id="EXX55581.1"/>
    </source>
</evidence>
<dbReference type="HOGENOM" id="CLU_1283876_0_0_1"/>
<feature type="compositionally biased region" description="Basic and acidic residues" evidence="1">
    <location>
        <begin position="172"/>
        <end position="181"/>
    </location>
</feature>
<accession>A0A015K7Z0</accession>
<evidence type="ECO:0000313" key="3">
    <source>
        <dbReference type="Proteomes" id="UP000022910"/>
    </source>
</evidence>
<comment type="caution">
    <text evidence="2">The sequence shown here is derived from an EMBL/GenBank/DDBJ whole genome shotgun (WGS) entry which is preliminary data.</text>
</comment>
<dbReference type="AlphaFoldDB" id="A0A015K7Z0"/>
<dbReference type="OrthoDB" id="2443964at2759"/>
<keyword evidence="3" id="KW-1185">Reference proteome</keyword>
<protein>
    <submittedName>
        <fullName evidence="2">Uncharacterized protein</fullName>
    </submittedName>
</protein>
<reference evidence="2 3" key="1">
    <citation type="submission" date="2014-02" db="EMBL/GenBank/DDBJ databases">
        <title>Single nucleus genome sequencing reveals high similarity among nuclei of an endomycorrhizal fungus.</title>
        <authorList>
            <person name="Lin K."/>
            <person name="Geurts R."/>
            <person name="Zhang Z."/>
            <person name="Limpens E."/>
            <person name="Saunders D.G."/>
            <person name="Mu D."/>
            <person name="Pang E."/>
            <person name="Cao H."/>
            <person name="Cha H."/>
            <person name="Lin T."/>
            <person name="Zhou Q."/>
            <person name="Shang Y."/>
            <person name="Li Y."/>
            <person name="Ivanov S."/>
            <person name="Sharma T."/>
            <person name="Velzen R.V."/>
            <person name="Ruijter N.D."/>
            <person name="Aanen D.K."/>
            <person name="Win J."/>
            <person name="Kamoun S."/>
            <person name="Bisseling T."/>
            <person name="Huang S."/>
        </authorList>
    </citation>
    <scope>NUCLEOTIDE SEQUENCE [LARGE SCALE GENOMIC DNA]</scope>
    <source>
        <strain evidence="3">DAOM197198w</strain>
    </source>
</reference>
<proteinExistence type="predicted"/>